<name>A0A2N0R3Q7_9GLOM</name>
<comment type="caution">
    <text evidence="1">The sequence shown here is derived from an EMBL/GenBank/DDBJ whole genome shotgun (WGS) entry which is preliminary data.</text>
</comment>
<gene>
    <name evidence="1" type="ORF">RhiirA1_471708</name>
</gene>
<accession>A0A2N0R3Q7</accession>
<sequence length="154" mass="18109">MEEDNVIDESDNHEDTIVDSSIGCNHMLNIDGRFAPYFENSTFALLFCWIQKHNISTHAYNDLVEVLHHQNFKVKHVVKNIRRLQQWRDRLPLMPIRTHPVRINPKKTPSTSKGTKSCYYLSICDIIQNILNNPSLYNTLYFGPEIESEEKKEY</sequence>
<evidence type="ECO:0000313" key="2">
    <source>
        <dbReference type="Proteomes" id="UP000232688"/>
    </source>
</evidence>
<dbReference type="AlphaFoldDB" id="A0A2N0R3Q7"/>
<evidence type="ECO:0000313" key="1">
    <source>
        <dbReference type="EMBL" id="PKC57943.1"/>
    </source>
</evidence>
<dbReference type="VEuPathDB" id="FungiDB:FUN_024529"/>
<reference evidence="1 2" key="2">
    <citation type="submission" date="2017-10" db="EMBL/GenBank/DDBJ databases">
        <title>Genome analyses suggest a sexual origin of heterokaryosis in a supposedly ancient asexual fungus.</title>
        <authorList>
            <person name="Corradi N."/>
            <person name="Sedzielewska K."/>
            <person name="Noel J."/>
            <person name="Charron P."/>
            <person name="Farinelli L."/>
            <person name="Marton T."/>
            <person name="Kruger M."/>
            <person name="Pelin A."/>
            <person name="Brachmann A."/>
            <person name="Corradi N."/>
        </authorList>
    </citation>
    <scope>NUCLEOTIDE SEQUENCE [LARGE SCALE GENOMIC DNA]</scope>
    <source>
        <strain evidence="1 2">A1</strain>
    </source>
</reference>
<dbReference type="VEuPathDB" id="FungiDB:RhiirA1_471708"/>
<organism evidence="1 2">
    <name type="scientific">Rhizophagus irregularis</name>
    <dbReference type="NCBI Taxonomy" id="588596"/>
    <lineage>
        <taxon>Eukaryota</taxon>
        <taxon>Fungi</taxon>
        <taxon>Fungi incertae sedis</taxon>
        <taxon>Mucoromycota</taxon>
        <taxon>Glomeromycotina</taxon>
        <taxon>Glomeromycetes</taxon>
        <taxon>Glomerales</taxon>
        <taxon>Glomeraceae</taxon>
        <taxon>Rhizophagus</taxon>
    </lineage>
</organism>
<proteinExistence type="predicted"/>
<reference evidence="1 2" key="1">
    <citation type="submission" date="2017-10" db="EMBL/GenBank/DDBJ databases">
        <title>Extensive intraspecific genome diversity in a model arbuscular mycorrhizal fungus.</title>
        <authorList>
            <person name="Chen E.C.H."/>
            <person name="Morin E."/>
            <person name="Baudet D."/>
            <person name="Noel J."/>
            <person name="Ndikumana S."/>
            <person name="Charron P."/>
            <person name="St-Onge C."/>
            <person name="Giorgi J."/>
            <person name="Grigoriev I.V."/>
            <person name="Roux C."/>
            <person name="Martin F.M."/>
            <person name="Corradi N."/>
        </authorList>
    </citation>
    <scope>NUCLEOTIDE SEQUENCE [LARGE SCALE GENOMIC DNA]</scope>
    <source>
        <strain evidence="1 2">A1</strain>
    </source>
</reference>
<dbReference type="Proteomes" id="UP000232688">
    <property type="component" value="Unassembled WGS sequence"/>
</dbReference>
<protein>
    <submittedName>
        <fullName evidence="1">Uncharacterized protein</fullName>
    </submittedName>
</protein>
<dbReference type="VEuPathDB" id="FungiDB:RhiirFUN_007762"/>
<dbReference type="EMBL" id="LLXH01001672">
    <property type="protein sequence ID" value="PKC57943.1"/>
    <property type="molecule type" value="Genomic_DNA"/>
</dbReference>